<comment type="caution">
    <text evidence="1">The sequence shown here is derived from an EMBL/GenBank/DDBJ whole genome shotgun (WGS) entry which is preliminary data.</text>
</comment>
<accession>A0A9J5Z7Q3</accession>
<gene>
    <name evidence="1" type="ORF">H5410_029452</name>
</gene>
<reference evidence="1 2" key="1">
    <citation type="submission" date="2020-09" db="EMBL/GenBank/DDBJ databases">
        <title>De no assembly of potato wild relative species, Solanum commersonii.</title>
        <authorList>
            <person name="Cho K."/>
        </authorList>
    </citation>
    <scope>NUCLEOTIDE SEQUENCE [LARGE SCALE GENOMIC DNA]</scope>
    <source>
        <strain evidence="1">LZ3.2</strain>
        <tissue evidence="1">Leaf</tissue>
    </source>
</reference>
<proteinExistence type="predicted"/>
<sequence>MDGEKTVYFAVDEEKAVSFPVEEVKEVCSPMDEKMYFPFPINGGGEEIAVSPRSRDDMTRSCCGGFSVVFHQSV</sequence>
<protein>
    <submittedName>
        <fullName evidence="1">Uncharacterized protein</fullName>
    </submittedName>
</protein>
<evidence type="ECO:0000313" key="2">
    <source>
        <dbReference type="Proteomes" id="UP000824120"/>
    </source>
</evidence>
<keyword evidence="2" id="KW-1185">Reference proteome</keyword>
<name>A0A9J5Z7Q3_SOLCO</name>
<organism evidence="1 2">
    <name type="scientific">Solanum commersonii</name>
    <name type="common">Commerson's wild potato</name>
    <name type="synonym">Commerson's nightshade</name>
    <dbReference type="NCBI Taxonomy" id="4109"/>
    <lineage>
        <taxon>Eukaryota</taxon>
        <taxon>Viridiplantae</taxon>
        <taxon>Streptophyta</taxon>
        <taxon>Embryophyta</taxon>
        <taxon>Tracheophyta</taxon>
        <taxon>Spermatophyta</taxon>
        <taxon>Magnoliopsida</taxon>
        <taxon>eudicotyledons</taxon>
        <taxon>Gunneridae</taxon>
        <taxon>Pentapetalae</taxon>
        <taxon>asterids</taxon>
        <taxon>lamiids</taxon>
        <taxon>Solanales</taxon>
        <taxon>Solanaceae</taxon>
        <taxon>Solanoideae</taxon>
        <taxon>Solaneae</taxon>
        <taxon>Solanum</taxon>
    </lineage>
</organism>
<evidence type="ECO:0000313" key="1">
    <source>
        <dbReference type="EMBL" id="KAG5607960.1"/>
    </source>
</evidence>
<dbReference type="EMBL" id="JACXVP010000005">
    <property type="protein sequence ID" value="KAG5607960.1"/>
    <property type="molecule type" value="Genomic_DNA"/>
</dbReference>
<dbReference type="Proteomes" id="UP000824120">
    <property type="component" value="Chromosome 5"/>
</dbReference>
<dbReference type="AlphaFoldDB" id="A0A9J5Z7Q3"/>